<evidence type="ECO:0000313" key="1">
    <source>
        <dbReference type="EMBL" id="KAK8087770.1"/>
    </source>
</evidence>
<reference evidence="1 2" key="1">
    <citation type="submission" date="2023-01" db="EMBL/GenBank/DDBJ databases">
        <title>Analysis of 21 Apiospora genomes using comparative genomics revels a genus with tremendous synthesis potential of carbohydrate active enzymes and secondary metabolites.</title>
        <authorList>
            <person name="Sorensen T."/>
        </authorList>
    </citation>
    <scope>NUCLEOTIDE SEQUENCE [LARGE SCALE GENOMIC DNA]</scope>
    <source>
        <strain evidence="1 2">CBS 114990</strain>
    </source>
</reference>
<evidence type="ECO:0000313" key="2">
    <source>
        <dbReference type="Proteomes" id="UP001433268"/>
    </source>
</evidence>
<protein>
    <recommendedName>
        <fullName evidence="3">F-box domain-containing protein</fullName>
    </recommendedName>
</protein>
<organism evidence="1 2">
    <name type="scientific">Apiospora hydei</name>
    <dbReference type="NCBI Taxonomy" id="1337664"/>
    <lineage>
        <taxon>Eukaryota</taxon>
        <taxon>Fungi</taxon>
        <taxon>Dikarya</taxon>
        <taxon>Ascomycota</taxon>
        <taxon>Pezizomycotina</taxon>
        <taxon>Sordariomycetes</taxon>
        <taxon>Xylariomycetidae</taxon>
        <taxon>Amphisphaeriales</taxon>
        <taxon>Apiosporaceae</taxon>
        <taxon>Apiospora</taxon>
    </lineage>
</organism>
<gene>
    <name evidence="1" type="ORF">PG997_002731</name>
</gene>
<keyword evidence="2" id="KW-1185">Reference proteome</keyword>
<dbReference type="RefSeq" id="XP_066670664.1">
    <property type="nucleotide sequence ID" value="XM_066807046.1"/>
</dbReference>
<name>A0ABR1WX87_9PEZI</name>
<dbReference type="Proteomes" id="UP001433268">
    <property type="component" value="Unassembled WGS sequence"/>
</dbReference>
<dbReference type="EMBL" id="JAQQWN010000004">
    <property type="protein sequence ID" value="KAK8087770.1"/>
    <property type="molecule type" value="Genomic_DNA"/>
</dbReference>
<accession>A0ABR1WX87</accession>
<evidence type="ECO:0008006" key="3">
    <source>
        <dbReference type="Google" id="ProtNLM"/>
    </source>
</evidence>
<sequence length="494" mass="55469">MDPVSRLPAEVWCMIHELLHQNDRLALTRLCRTCKSQRDFVQPTLYAYYEMGIAPDDPDSQKLTRSFVYFYRTVLESPRLAALVRYLRLSCNFKSKDEAEVEKSNTTTNHIFSKLIRQTVADRFRCSQDDVERAMAHGWGASPLVGLLPFLLPNLRECWLFRGRHFETFNLARRLYRSGCLPSLPALNVLKVGASKPRPPCGRRDVFRLSTVRPLRDLSPHLQSFALIDCQGHEPAGQSHITTRSTSALEGAIPPSSSPPTFPPPVLYLHRRRPDRPQVQARQVPSALRLASNCHGITPGQVVDALRAGAARDSLQRLDLLCSGSGARPLRDDTGEEPRSIRGDNLGDFFPRLAHVSLNSDDLLFWAPGTRGPTTAETASETNDDEAGGRRLLDLLPERTLRILEIVEFHPLLEPDLRRLADAVGREGRFPGLRVVRVSVAPDDEHPTLTEALETTRLDPAQRAVIAELFGRAGVEVVLEPSWKWDVRRDDSLL</sequence>
<comment type="caution">
    <text evidence="1">The sequence shown here is derived from an EMBL/GenBank/DDBJ whole genome shotgun (WGS) entry which is preliminary data.</text>
</comment>
<proteinExistence type="predicted"/>
<dbReference type="GeneID" id="92040106"/>